<dbReference type="AlphaFoldDB" id="D3Q144"/>
<evidence type="ECO:0000313" key="9">
    <source>
        <dbReference type="EMBL" id="ADD43794.1"/>
    </source>
</evidence>
<evidence type="ECO:0000256" key="5">
    <source>
        <dbReference type="ARBA" id="ARBA00022989"/>
    </source>
</evidence>
<feature type="transmembrane region" description="Helical" evidence="7">
    <location>
        <begin position="198"/>
        <end position="217"/>
    </location>
</feature>
<dbReference type="GO" id="GO:0005886">
    <property type="term" value="C:plasma membrane"/>
    <property type="evidence" value="ECO:0007669"/>
    <property type="project" value="UniProtKB-SubCell"/>
</dbReference>
<evidence type="ECO:0000256" key="4">
    <source>
        <dbReference type="ARBA" id="ARBA00022692"/>
    </source>
</evidence>
<evidence type="ECO:0000313" key="10">
    <source>
        <dbReference type="Proteomes" id="UP000000844"/>
    </source>
</evidence>
<evidence type="ECO:0000256" key="3">
    <source>
        <dbReference type="ARBA" id="ARBA00022475"/>
    </source>
</evidence>
<evidence type="ECO:0000256" key="1">
    <source>
        <dbReference type="ARBA" id="ARBA00004651"/>
    </source>
</evidence>
<keyword evidence="3" id="KW-1003">Cell membrane</keyword>
<dbReference type="Gene3D" id="1.10.3720.10">
    <property type="entry name" value="MetI-like"/>
    <property type="match status" value="1"/>
</dbReference>
<dbReference type="STRING" id="446470.Snas_4143"/>
<evidence type="ECO:0000256" key="7">
    <source>
        <dbReference type="RuleBase" id="RU363032"/>
    </source>
</evidence>
<comment type="similarity">
    <text evidence="7">Belongs to the binding-protein-dependent transport system permease family.</text>
</comment>
<feature type="domain" description="ABC transmembrane type-1" evidence="8">
    <location>
        <begin position="107"/>
        <end position="325"/>
    </location>
</feature>
<protein>
    <submittedName>
        <fullName evidence="9">Binding-protein-dependent transport systems inner membrane component</fullName>
    </submittedName>
</protein>
<keyword evidence="10" id="KW-1185">Reference proteome</keyword>
<evidence type="ECO:0000256" key="6">
    <source>
        <dbReference type="ARBA" id="ARBA00023136"/>
    </source>
</evidence>
<feature type="transmembrane region" description="Helical" evidence="7">
    <location>
        <begin position="113"/>
        <end position="134"/>
    </location>
</feature>
<dbReference type="eggNOG" id="COG0601">
    <property type="taxonomic scope" value="Bacteria"/>
</dbReference>
<evidence type="ECO:0000256" key="2">
    <source>
        <dbReference type="ARBA" id="ARBA00022448"/>
    </source>
</evidence>
<dbReference type="GO" id="GO:0055085">
    <property type="term" value="P:transmembrane transport"/>
    <property type="evidence" value="ECO:0007669"/>
    <property type="project" value="InterPro"/>
</dbReference>
<dbReference type="InterPro" id="IPR035906">
    <property type="entry name" value="MetI-like_sf"/>
</dbReference>
<dbReference type="InterPro" id="IPR045621">
    <property type="entry name" value="BPD_transp_1_N"/>
</dbReference>
<dbReference type="InterPro" id="IPR000515">
    <property type="entry name" value="MetI-like"/>
</dbReference>
<keyword evidence="4 7" id="KW-0812">Transmembrane</keyword>
<dbReference type="CDD" id="cd06261">
    <property type="entry name" value="TM_PBP2"/>
    <property type="match status" value="1"/>
</dbReference>
<keyword evidence="6 7" id="KW-0472">Membrane</keyword>
<dbReference type="Proteomes" id="UP000000844">
    <property type="component" value="Chromosome"/>
</dbReference>
<dbReference type="KEGG" id="sna:Snas_4143"/>
<dbReference type="PROSITE" id="PS50928">
    <property type="entry name" value="ABC_TM1"/>
    <property type="match status" value="1"/>
</dbReference>
<gene>
    <name evidence="9" type="ordered locus">Snas_4143</name>
</gene>
<sequence>MGRYVVRRLLVALLTLFLALFVIHYATSLSIQAGGDPARAFFSADRTPTESQLDAVRTKYGLDNPCLRQLGNPCVDMYVERVANYSTGDFGENYNQQPVLDDLAQAVPNTLRLFAFMFATWLIFGLTFGMIAAWRRGRPTDYGIRFSTILLGAIPPFLLIITYKFVLAAPLRSYFGDAYGRDSMLALMFKPSFDPDNPWLSVAIPGILVGLVGVDAFTRLTRASVLENLRADYVRTAKAKGLRTGRMMIVHVLRNSMIPISTMIGVYLAAALAGAVFTEGIMNIRGLGLLIFEASREKDIPVIMATVAIAAIGVLVVNLIVDLMYAVFDPRIRYE</sequence>
<comment type="subcellular location">
    <subcellularLocation>
        <location evidence="1 7">Cell membrane</location>
        <topology evidence="1 7">Multi-pass membrane protein</topology>
    </subcellularLocation>
</comment>
<dbReference type="PANTHER" id="PTHR30465:SF0">
    <property type="entry name" value="OLIGOPEPTIDE TRANSPORT SYSTEM PERMEASE PROTEIN APPB"/>
    <property type="match status" value="1"/>
</dbReference>
<keyword evidence="2 7" id="KW-0813">Transport</keyword>
<feature type="transmembrane region" description="Helical" evidence="7">
    <location>
        <begin position="302"/>
        <end position="328"/>
    </location>
</feature>
<dbReference type="PANTHER" id="PTHR30465">
    <property type="entry name" value="INNER MEMBRANE ABC TRANSPORTER"/>
    <property type="match status" value="1"/>
</dbReference>
<accession>D3Q144</accession>
<reference evidence="9 10" key="1">
    <citation type="journal article" date="2009" name="Stand. Genomic Sci.">
        <title>Complete genome sequence of Stackebrandtia nassauensis type strain (LLR-40K-21).</title>
        <authorList>
            <person name="Munk C."/>
            <person name="Lapidus A."/>
            <person name="Copeland A."/>
            <person name="Jando M."/>
            <person name="Mayilraj S."/>
            <person name="Glavina Del Rio T."/>
            <person name="Nolan M."/>
            <person name="Chen F."/>
            <person name="Lucas S."/>
            <person name="Tice H."/>
            <person name="Cheng J.F."/>
            <person name="Han C."/>
            <person name="Detter J.C."/>
            <person name="Bruce D."/>
            <person name="Goodwin L."/>
            <person name="Chain P."/>
            <person name="Pitluck S."/>
            <person name="Goker M."/>
            <person name="Ovchinikova G."/>
            <person name="Pati A."/>
            <person name="Ivanova N."/>
            <person name="Mavromatis K."/>
            <person name="Chen A."/>
            <person name="Palaniappan K."/>
            <person name="Land M."/>
            <person name="Hauser L."/>
            <person name="Chang Y.J."/>
            <person name="Jeffries C.D."/>
            <person name="Bristow J."/>
            <person name="Eisen J.A."/>
            <person name="Markowitz V."/>
            <person name="Hugenholtz P."/>
            <person name="Kyrpides N.C."/>
            <person name="Klenk H.P."/>
        </authorList>
    </citation>
    <scope>NUCLEOTIDE SEQUENCE [LARGE SCALE GENOMIC DNA]</scope>
    <source>
        <strain evidence="10">DSM 44728 / CIP 108903 / NRRL B-16338 / NBRC 102104 / LLR-40K-21</strain>
    </source>
</reference>
<feature type="transmembrane region" description="Helical" evidence="7">
    <location>
        <begin position="146"/>
        <end position="166"/>
    </location>
</feature>
<dbReference type="RefSeq" id="WP_013019365.1">
    <property type="nucleotide sequence ID" value="NC_013947.1"/>
</dbReference>
<keyword evidence="5 7" id="KW-1133">Transmembrane helix</keyword>
<feature type="transmembrane region" description="Helical" evidence="7">
    <location>
        <begin position="256"/>
        <end position="282"/>
    </location>
</feature>
<proteinExistence type="inferred from homology"/>
<dbReference type="Pfam" id="PF19300">
    <property type="entry name" value="BPD_transp_1_N"/>
    <property type="match status" value="1"/>
</dbReference>
<evidence type="ECO:0000259" key="8">
    <source>
        <dbReference type="PROSITE" id="PS50928"/>
    </source>
</evidence>
<dbReference type="SUPFAM" id="SSF161098">
    <property type="entry name" value="MetI-like"/>
    <property type="match status" value="1"/>
</dbReference>
<organism evidence="9 10">
    <name type="scientific">Stackebrandtia nassauensis (strain DSM 44728 / CIP 108903 / NRRL B-16338 / NBRC 102104 / LLR-40K-21)</name>
    <dbReference type="NCBI Taxonomy" id="446470"/>
    <lineage>
        <taxon>Bacteria</taxon>
        <taxon>Bacillati</taxon>
        <taxon>Actinomycetota</taxon>
        <taxon>Actinomycetes</taxon>
        <taxon>Glycomycetales</taxon>
        <taxon>Glycomycetaceae</taxon>
        <taxon>Stackebrandtia</taxon>
    </lineage>
</organism>
<dbReference type="Pfam" id="PF00528">
    <property type="entry name" value="BPD_transp_1"/>
    <property type="match status" value="1"/>
</dbReference>
<dbReference type="EMBL" id="CP001778">
    <property type="protein sequence ID" value="ADD43794.1"/>
    <property type="molecule type" value="Genomic_DNA"/>
</dbReference>
<dbReference type="HOGENOM" id="CLU_036879_0_0_11"/>
<dbReference type="OrthoDB" id="3171583at2"/>
<name>D3Q144_STANL</name>